<protein>
    <submittedName>
        <fullName evidence="2">Uncharacterized protein</fullName>
    </submittedName>
</protein>
<dbReference type="RefSeq" id="WP_407050588.1">
    <property type="nucleotide sequence ID" value="NZ_CP158568.1"/>
</dbReference>
<gene>
    <name evidence="2" type="ORF">ABS361_04205</name>
</gene>
<dbReference type="EMBL" id="CP158568">
    <property type="protein sequence ID" value="XBY45495.1"/>
    <property type="molecule type" value="Genomic_DNA"/>
</dbReference>
<accession>A0AAU7XF65</accession>
<reference evidence="2" key="1">
    <citation type="submission" date="2024-06" db="EMBL/GenBank/DDBJ databases">
        <title>Methylostella associata gen. nov., sp. nov., a novel Ancalomicrobiaceae-affiliated facultatively methylotrophic bacteria that feed on methanotrophs of the genus Methylococcus.</title>
        <authorList>
            <person name="Saltykova V."/>
            <person name="Danilova O.V."/>
            <person name="Oshkin I.Y."/>
            <person name="Belova S.E."/>
            <person name="Pimenov N.V."/>
            <person name="Dedysh S.N."/>
        </authorList>
    </citation>
    <scope>NUCLEOTIDE SEQUENCE</scope>
    <source>
        <strain evidence="2">S20</strain>
    </source>
</reference>
<feature type="transmembrane region" description="Helical" evidence="1">
    <location>
        <begin position="46"/>
        <end position="66"/>
    </location>
</feature>
<dbReference type="Pfam" id="PF22258">
    <property type="entry name" value="DUF6949"/>
    <property type="match status" value="1"/>
</dbReference>
<keyword evidence="1" id="KW-0472">Membrane</keyword>
<evidence type="ECO:0000256" key="1">
    <source>
        <dbReference type="SAM" id="Phobius"/>
    </source>
</evidence>
<sequence>MRSDLVLAIYCMASGFVAAGVLASFYQLVTDNPPRFSVHLDTLWNGFLSLALCAFAGPFIIMRNAIRGRLIEGRPVGWLVASAAIATGWSLCSGIVVVRFAVDVSHLIA</sequence>
<dbReference type="InterPro" id="IPR053803">
    <property type="entry name" value="DUF6949"/>
</dbReference>
<evidence type="ECO:0000313" key="2">
    <source>
        <dbReference type="EMBL" id="XBY45495.1"/>
    </source>
</evidence>
<dbReference type="KEGG" id="mflg:ABS361_04205"/>
<organism evidence="2">
    <name type="scientific">Methyloraptor flagellatus</name>
    <dbReference type="NCBI Taxonomy" id="3162530"/>
    <lineage>
        <taxon>Bacteria</taxon>
        <taxon>Pseudomonadati</taxon>
        <taxon>Pseudomonadota</taxon>
        <taxon>Alphaproteobacteria</taxon>
        <taxon>Hyphomicrobiales</taxon>
        <taxon>Ancalomicrobiaceae</taxon>
        <taxon>Methyloraptor</taxon>
    </lineage>
</organism>
<proteinExistence type="predicted"/>
<keyword evidence="1" id="KW-1133">Transmembrane helix</keyword>
<feature type="transmembrane region" description="Helical" evidence="1">
    <location>
        <begin position="78"/>
        <end position="102"/>
    </location>
</feature>
<feature type="transmembrane region" description="Helical" evidence="1">
    <location>
        <begin position="7"/>
        <end position="26"/>
    </location>
</feature>
<dbReference type="AlphaFoldDB" id="A0AAU7XF65"/>
<name>A0AAU7XF65_9HYPH</name>
<keyword evidence="1" id="KW-0812">Transmembrane</keyword>